<accession>A0A5B0PLG4</accession>
<keyword evidence="3" id="KW-0809">Transit peptide</keyword>
<keyword evidence="4" id="KW-0496">Mitochondrion</keyword>
<feature type="compositionally biased region" description="Pro residues" evidence="5">
    <location>
        <begin position="159"/>
        <end position="170"/>
    </location>
</feature>
<gene>
    <name evidence="7" type="ORF">PGT21_026987</name>
</gene>
<dbReference type="PANTHER" id="PTHR46203:SF1">
    <property type="entry name" value="MITOCHONDRIAL TRANSLATION RELEASE FACTOR IN RESCUE"/>
    <property type="match status" value="1"/>
</dbReference>
<evidence type="ECO:0000313" key="8">
    <source>
        <dbReference type="Proteomes" id="UP000324748"/>
    </source>
</evidence>
<dbReference type="SUPFAM" id="SSF75620">
    <property type="entry name" value="Release factor"/>
    <property type="match status" value="1"/>
</dbReference>
<evidence type="ECO:0000256" key="2">
    <source>
        <dbReference type="ARBA" id="ARBA00010835"/>
    </source>
</evidence>
<dbReference type="EMBL" id="VSWC01000053">
    <property type="protein sequence ID" value="KAA1101652.1"/>
    <property type="molecule type" value="Genomic_DNA"/>
</dbReference>
<dbReference type="Gene3D" id="3.30.160.20">
    <property type="match status" value="1"/>
</dbReference>
<dbReference type="FunFam" id="3.30.160.20:FF:000065">
    <property type="entry name" value="Peptidyl-tRNA hydrolase domain protein"/>
    <property type="match status" value="1"/>
</dbReference>
<keyword evidence="8" id="KW-1185">Reference proteome</keyword>
<comment type="similarity">
    <text evidence="2">Belongs to the prokaryotic/mitochondrial release factor family.</text>
</comment>
<feature type="compositionally biased region" description="Basic residues" evidence="5">
    <location>
        <begin position="178"/>
        <end position="198"/>
    </location>
</feature>
<dbReference type="OrthoDB" id="277888at2759"/>
<dbReference type="AlphaFoldDB" id="A0A5B0PLG4"/>
<dbReference type="Proteomes" id="UP000324748">
    <property type="component" value="Unassembled WGS sequence"/>
</dbReference>
<evidence type="ECO:0000256" key="1">
    <source>
        <dbReference type="ARBA" id="ARBA00004173"/>
    </source>
</evidence>
<feature type="compositionally biased region" description="Polar residues" evidence="5">
    <location>
        <begin position="215"/>
        <end position="225"/>
    </location>
</feature>
<evidence type="ECO:0000256" key="5">
    <source>
        <dbReference type="SAM" id="MobiDB-lite"/>
    </source>
</evidence>
<dbReference type="Pfam" id="PF00472">
    <property type="entry name" value="RF-1"/>
    <property type="match status" value="1"/>
</dbReference>
<comment type="subcellular location">
    <subcellularLocation>
        <location evidence="1">Mitochondrion</location>
    </subcellularLocation>
</comment>
<dbReference type="GO" id="GO:0032543">
    <property type="term" value="P:mitochondrial translation"/>
    <property type="evidence" value="ECO:0007669"/>
    <property type="project" value="UniProtKB-ARBA"/>
</dbReference>
<feature type="region of interest" description="Disordered" evidence="5">
    <location>
        <begin position="141"/>
        <end position="225"/>
    </location>
</feature>
<reference evidence="7 8" key="1">
    <citation type="submission" date="2019-05" db="EMBL/GenBank/DDBJ databases">
        <title>Emergence of the Ug99 lineage of the wheat stem rust pathogen through somatic hybridization.</title>
        <authorList>
            <person name="Li F."/>
            <person name="Upadhyaya N.M."/>
            <person name="Sperschneider J."/>
            <person name="Matny O."/>
            <person name="Nguyen-Phuc H."/>
            <person name="Mago R."/>
            <person name="Raley C."/>
            <person name="Miller M.E."/>
            <person name="Silverstein K.A.T."/>
            <person name="Henningsen E."/>
            <person name="Hirsch C.D."/>
            <person name="Visser B."/>
            <person name="Pretorius Z.A."/>
            <person name="Steffenson B.J."/>
            <person name="Schwessinger B."/>
            <person name="Dodds P.N."/>
            <person name="Figueroa M."/>
        </authorList>
    </citation>
    <scope>NUCLEOTIDE SEQUENCE [LARGE SCALE GENOMIC DNA]</scope>
    <source>
        <strain evidence="7">21-0</strain>
    </source>
</reference>
<evidence type="ECO:0000313" key="7">
    <source>
        <dbReference type="EMBL" id="KAA1101652.1"/>
    </source>
</evidence>
<feature type="compositionally biased region" description="Low complexity" evidence="5">
    <location>
        <begin position="141"/>
        <end position="158"/>
    </location>
</feature>
<feature type="compositionally biased region" description="Low complexity" evidence="5">
    <location>
        <begin position="199"/>
        <end position="214"/>
    </location>
</feature>
<dbReference type="InterPro" id="IPR045853">
    <property type="entry name" value="Pep_chain_release_fac_I_sf"/>
</dbReference>
<dbReference type="PANTHER" id="PTHR46203">
    <property type="entry name" value="PROBABLE PEPTIDE CHAIN RELEASE FACTOR C12ORF65"/>
    <property type="match status" value="1"/>
</dbReference>
<dbReference type="InterPro" id="IPR052405">
    <property type="entry name" value="Mito_Transl_Release_Factor"/>
</dbReference>
<evidence type="ECO:0000259" key="6">
    <source>
        <dbReference type="Pfam" id="PF00472"/>
    </source>
</evidence>
<comment type="caution">
    <text evidence="7">The sequence shown here is derived from an EMBL/GenBank/DDBJ whole genome shotgun (WGS) entry which is preliminary data.</text>
</comment>
<dbReference type="InterPro" id="IPR000352">
    <property type="entry name" value="Pep_chain_release_fac_I"/>
</dbReference>
<sequence>MRAILNNIFFSIGRLRTFSQSAIQLKKKKRYIPPIPPLDENELIEQFVRGSGPGGQAVNKTNNAVSLIHKPTGIRVQAHTHRSREANRNQARRVLAERVDYRLNRGNSKIEKMWERERKRKLDKVKKQIKKQKELEEKLLKATTTTTTAATPTSTTAPIPTPPTPTPPTPSIQNKQTSKPKPKPKTTAKTKPKTKTRAKATTTPTTTTTTTTTTLPVNRSTPASP</sequence>
<protein>
    <recommendedName>
        <fullName evidence="6">Prokaryotic-type class I peptide chain release factors domain-containing protein</fullName>
    </recommendedName>
</protein>
<evidence type="ECO:0000256" key="4">
    <source>
        <dbReference type="ARBA" id="ARBA00023128"/>
    </source>
</evidence>
<name>A0A5B0PLG4_PUCGR</name>
<organism evidence="7 8">
    <name type="scientific">Puccinia graminis f. sp. tritici</name>
    <dbReference type="NCBI Taxonomy" id="56615"/>
    <lineage>
        <taxon>Eukaryota</taxon>
        <taxon>Fungi</taxon>
        <taxon>Dikarya</taxon>
        <taxon>Basidiomycota</taxon>
        <taxon>Pucciniomycotina</taxon>
        <taxon>Pucciniomycetes</taxon>
        <taxon>Pucciniales</taxon>
        <taxon>Pucciniaceae</taxon>
        <taxon>Puccinia</taxon>
    </lineage>
</organism>
<dbReference type="GO" id="GO:0005739">
    <property type="term" value="C:mitochondrion"/>
    <property type="evidence" value="ECO:0007669"/>
    <property type="project" value="UniProtKB-SubCell"/>
</dbReference>
<proteinExistence type="inferred from homology"/>
<evidence type="ECO:0000256" key="3">
    <source>
        <dbReference type="ARBA" id="ARBA00022946"/>
    </source>
</evidence>
<feature type="domain" description="Prokaryotic-type class I peptide chain release factors" evidence="6">
    <location>
        <begin position="38"/>
        <end position="133"/>
    </location>
</feature>
<dbReference type="GO" id="GO:0003747">
    <property type="term" value="F:translation release factor activity"/>
    <property type="evidence" value="ECO:0007669"/>
    <property type="project" value="InterPro"/>
</dbReference>